<dbReference type="GO" id="GO:0016020">
    <property type="term" value="C:membrane"/>
    <property type="evidence" value="ECO:0007669"/>
    <property type="project" value="UniProtKB-SubCell"/>
</dbReference>
<accession>A0A814DZM4</accession>
<evidence type="ECO:0000313" key="7">
    <source>
        <dbReference type="Proteomes" id="UP000663879"/>
    </source>
</evidence>
<keyword evidence="7" id="KW-1185">Reference proteome</keyword>
<feature type="transmembrane region" description="Helical" evidence="5">
    <location>
        <begin position="12"/>
        <end position="30"/>
    </location>
</feature>
<keyword evidence="4 5" id="KW-0472">Membrane</keyword>
<dbReference type="GO" id="GO:0035869">
    <property type="term" value="C:ciliary transition zone"/>
    <property type="evidence" value="ECO:0007669"/>
    <property type="project" value="TreeGrafter"/>
</dbReference>
<organism evidence="6 7">
    <name type="scientific">Brachionus calyciflorus</name>
    <dbReference type="NCBI Taxonomy" id="104777"/>
    <lineage>
        <taxon>Eukaryota</taxon>
        <taxon>Metazoa</taxon>
        <taxon>Spiralia</taxon>
        <taxon>Gnathifera</taxon>
        <taxon>Rotifera</taxon>
        <taxon>Eurotatoria</taxon>
        <taxon>Monogononta</taxon>
        <taxon>Pseudotrocha</taxon>
        <taxon>Ploima</taxon>
        <taxon>Brachionidae</taxon>
        <taxon>Brachionus</taxon>
    </lineage>
</organism>
<evidence type="ECO:0000256" key="5">
    <source>
        <dbReference type="SAM" id="Phobius"/>
    </source>
</evidence>
<name>A0A814DZM4_9BILA</name>
<dbReference type="Pfam" id="PF09799">
    <property type="entry name" value="Transmemb_17"/>
    <property type="match status" value="1"/>
</dbReference>
<dbReference type="GO" id="GO:1905515">
    <property type="term" value="P:non-motile cilium assembly"/>
    <property type="evidence" value="ECO:0007669"/>
    <property type="project" value="TreeGrafter"/>
</dbReference>
<dbReference type="AlphaFoldDB" id="A0A814DZM4"/>
<feature type="transmembrane region" description="Helical" evidence="5">
    <location>
        <begin position="82"/>
        <end position="105"/>
    </location>
</feature>
<protein>
    <recommendedName>
        <fullName evidence="8">Transmembrane protein 216</fullName>
    </recommendedName>
</protein>
<dbReference type="PANTHER" id="PTHR13531:SF0">
    <property type="entry name" value="GEO07735P1-RELATED"/>
    <property type="match status" value="1"/>
</dbReference>
<comment type="subcellular location">
    <subcellularLocation>
        <location evidence="1">Membrane</location>
        <topology evidence="1">Multi-pass membrane protein</topology>
    </subcellularLocation>
</comment>
<dbReference type="OrthoDB" id="262535at2759"/>
<evidence type="ECO:0000256" key="1">
    <source>
        <dbReference type="ARBA" id="ARBA00004141"/>
    </source>
</evidence>
<evidence type="ECO:0008006" key="8">
    <source>
        <dbReference type="Google" id="ProtNLM"/>
    </source>
</evidence>
<sequence length="140" mass="15916">MAADLSVRSSLPLQILLYLNQWYYIFWLIVESLSFVFKGQTLPFASGVLAGEIILFIFLFLLDMFRIHFATKGNLTERIIGIIVSIVLTLPCIGGSLYLLLWQHYVLRIELIINAIQLVFIALEVILEIIAIIVFARSNA</sequence>
<proteinExistence type="predicted"/>
<dbReference type="InterPro" id="IPR019184">
    <property type="entry name" value="Uncharacterised_TM-17"/>
</dbReference>
<feature type="transmembrane region" description="Helical" evidence="5">
    <location>
        <begin position="111"/>
        <end position="136"/>
    </location>
</feature>
<gene>
    <name evidence="6" type="ORF">OXX778_LOCUS14575</name>
</gene>
<evidence type="ECO:0000256" key="3">
    <source>
        <dbReference type="ARBA" id="ARBA00022989"/>
    </source>
</evidence>
<comment type="caution">
    <text evidence="6">The sequence shown here is derived from an EMBL/GenBank/DDBJ whole genome shotgun (WGS) entry which is preliminary data.</text>
</comment>
<reference evidence="6" key="1">
    <citation type="submission" date="2021-02" db="EMBL/GenBank/DDBJ databases">
        <authorList>
            <person name="Nowell W R."/>
        </authorList>
    </citation>
    <scope>NUCLEOTIDE SEQUENCE</scope>
    <source>
        <strain evidence="6">Ploen Becks lab</strain>
    </source>
</reference>
<keyword evidence="2 5" id="KW-0812">Transmembrane</keyword>
<dbReference type="Proteomes" id="UP000663879">
    <property type="component" value="Unassembled WGS sequence"/>
</dbReference>
<evidence type="ECO:0000256" key="4">
    <source>
        <dbReference type="ARBA" id="ARBA00023136"/>
    </source>
</evidence>
<evidence type="ECO:0000313" key="6">
    <source>
        <dbReference type="EMBL" id="CAF0964049.1"/>
    </source>
</evidence>
<dbReference type="PANTHER" id="PTHR13531">
    <property type="entry name" value="GEO07735P1-RELATED-RELATED"/>
    <property type="match status" value="1"/>
</dbReference>
<dbReference type="EMBL" id="CAJNOC010003024">
    <property type="protein sequence ID" value="CAF0964049.1"/>
    <property type="molecule type" value="Genomic_DNA"/>
</dbReference>
<evidence type="ECO:0000256" key="2">
    <source>
        <dbReference type="ARBA" id="ARBA00022692"/>
    </source>
</evidence>
<feature type="transmembrane region" description="Helical" evidence="5">
    <location>
        <begin position="42"/>
        <end position="62"/>
    </location>
</feature>
<keyword evidence="3 5" id="KW-1133">Transmembrane helix</keyword>